<evidence type="ECO:0000256" key="1">
    <source>
        <dbReference type="SAM" id="MobiDB-lite"/>
    </source>
</evidence>
<dbReference type="AlphaFoldDB" id="A0A914X0C6"/>
<evidence type="ECO:0000313" key="2">
    <source>
        <dbReference type="Proteomes" id="UP000887566"/>
    </source>
</evidence>
<name>A0A914X0C6_9BILA</name>
<dbReference type="Proteomes" id="UP000887566">
    <property type="component" value="Unplaced"/>
</dbReference>
<sequence>MTASIALIGGGGGGTGRLVPGVARSSDRPSVSPLRSSAHRPAPISGSRCSPARQPRRRWRKSLPTIRRGPTTGDWTSRRALNNPLLIPISVVRRRLPHVLDRLRAMLPPPSLIGHTPPAIASVIALSRNSQTIPRFRKE</sequence>
<dbReference type="WBParaSite" id="PSAMB.scaffold596size46246.g7174.t1">
    <property type="protein sequence ID" value="PSAMB.scaffold596size46246.g7174.t1"/>
    <property type="gene ID" value="PSAMB.scaffold596size46246.g7174"/>
</dbReference>
<keyword evidence="2" id="KW-1185">Reference proteome</keyword>
<organism evidence="2 3">
    <name type="scientific">Plectus sambesii</name>
    <dbReference type="NCBI Taxonomy" id="2011161"/>
    <lineage>
        <taxon>Eukaryota</taxon>
        <taxon>Metazoa</taxon>
        <taxon>Ecdysozoa</taxon>
        <taxon>Nematoda</taxon>
        <taxon>Chromadorea</taxon>
        <taxon>Plectida</taxon>
        <taxon>Plectina</taxon>
        <taxon>Plectoidea</taxon>
        <taxon>Plectidae</taxon>
        <taxon>Plectus</taxon>
    </lineage>
</organism>
<accession>A0A914X0C6</accession>
<proteinExistence type="predicted"/>
<evidence type="ECO:0000313" key="3">
    <source>
        <dbReference type="WBParaSite" id="PSAMB.scaffold596size46246.g7174.t1"/>
    </source>
</evidence>
<protein>
    <submittedName>
        <fullName evidence="3">Uncharacterized protein</fullName>
    </submittedName>
</protein>
<reference evidence="3" key="1">
    <citation type="submission" date="2022-11" db="UniProtKB">
        <authorList>
            <consortium name="WormBaseParasite"/>
        </authorList>
    </citation>
    <scope>IDENTIFICATION</scope>
</reference>
<feature type="region of interest" description="Disordered" evidence="1">
    <location>
        <begin position="1"/>
        <end position="78"/>
    </location>
</feature>